<feature type="compositionally biased region" description="Basic and acidic residues" evidence="1">
    <location>
        <begin position="351"/>
        <end position="365"/>
    </location>
</feature>
<evidence type="ECO:0000256" key="1">
    <source>
        <dbReference type="SAM" id="MobiDB-lite"/>
    </source>
</evidence>
<feature type="region of interest" description="Disordered" evidence="1">
    <location>
        <begin position="255"/>
        <end position="397"/>
    </location>
</feature>
<feature type="compositionally biased region" description="Basic and acidic residues" evidence="1">
    <location>
        <begin position="314"/>
        <end position="325"/>
    </location>
</feature>
<comment type="caution">
    <text evidence="2">The sequence shown here is derived from an EMBL/GenBank/DDBJ whole genome shotgun (WGS) entry which is preliminary data.</text>
</comment>
<accession>A0A9P8L1Z4</accession>
<feature type="compositionally biased region" description="Polar residues" evidence="1">
    <location>
        <begin position="284"/>
        <end position="295"/>
    </location>
</feature>
<organism evidence="2 3">
    <name type="scientific">Glutinoglossum americanum</name>
    <dbReference type="NCBI Taxonomy" id="1670608"/>
    <lineage>
        <taxon>Eukaryota</taxon>
        <taxon>Fungi</taxon>
        <taxon>Dikarya</taxon>
        <taxon>Ascomycota</taxon>
        <taxon>Pezizomycotina</taxon>
        <taxon>Geoglossomycetes</taxon>
        <taxon>Geoglossales</taxon>
        <taxon>Geoglossaceae</taxon>
        <taxon>Glutinoglossum</taxon>
    </lineage>
</organism>
<feature type="region of interest" description="Disordered" evidence="1">
    <location>
        <begin position="416"/>
        <end position="435"/>
    </location>
</feature>
<evidence type="ECO:0000313" key="3">
    <source>
        <dbReference type="Proteomes" id="UP000698800"/>
    </source>
</evidence>
<dbReference type="OrthoDB" id="10650504at2759"/>
<feature type="compositionally biased region" description="Polar residues" evidence="1">
    <location>
        <begin position="426"/>
        <end position="435"/>
    </location>
</feature>
<dbReference type="AlphaFoldDB" id="A0A9P8L1Z4"/>
<feature type="compositionally biased region" description="Polar residues" evidence="1">
    <location>
        <begin position="659"/>
        <end position="671"/>
    </location>
</feature>
<sequence length="690" mass="76208">MRLKASIPILVISTKYLLDVFLARSPFNSEDFEPRRSQFVKPIAREWDRALVRSYAPRFKGKMIGKRYPLKPRAYHCKDTVPVKLVIDPISKRPAWIIPVIWVMAGHGDHLVKRRLLSSPAQPHAIWENKTDVDIDAQWERTRNLDICGTPKYQVKKTPLTNPTIDPAMTYWEFKECWKAGDSVDWTQAPYPYDSDPELEEYMREEFGPYPGEEIDLKTGDFSGDVFQITFRKPEPHPDTDFLTGFLDRVRAEKVAGAPVQQQPPRTALIRLDKNSPSPHKASANFTENTTTVAGTSVPKRKSPDDGDGGTSGVDERSVRPRLTEDTATAVGTSVSKRKGPGNEDSGTSGLDERSVRPRLTEDKTTAVGTSVSKRKSPDGGDNGTSGTDKRIVRPRLLLPGMDVPSFGIRRCETAAPGTVGPPSSAPQCETATPGTAKQSLEACQPRTPAPKSALPTSGAYQARRPATPIIKAKRTLQSLPGKRSEFSALTKSNTEINTGEPRTRNDIMLLNRKLETSYPPKRTETSKGRHITWDATLAYVKQLEHEDSESPEEPPRKVRSRKRRLGAEGVEARHTRSNPSILEKMPGAIPEIGEGPSLTSDSQPAEGEEPKPTSSKKRKPNPKPEANVDREATVEAEEMGSEIPAKPAPPSRIPSRRGVSNTPLRKSGSSVGAVAERSRRNTRSAQPRQ</sequence>
<keyword evidence="3" id="KW-1185">Reference proteome</keyword>
<feature type="region of interest" description="Disordered" evidence="1">
    <location>
        <begin position="543"/>
        <end position="690"/>
    </location>
</feature>
<evidence type="ECO:0000313" key="2">
    <source>
        <dbReference type="EMBL" id="KAH0536775.1"/>
    </source>
</evidence>
<gene>
    <name evidence="2" type="ORF">FGG08_006378</name>
</gene>
<protein>
    <submittedName>
        <fullName evidence="2">Uncharacterized protein</fullName>
    </submittedName>
</protein>
<proteinExistence type="predicted"/>
<dbReference type="Proteomes" id="UP000698800">
    <property type="component" value="Unassembled WGS sequence"/>
</dbReference>
<feature type="compositionally biased region" description="Polar residues" evidence="1">
    <location>
        <begin position="326"/>
        <end position="335"/>
    </location>
</feature>
<dbReference type="EMBL" id="JAGHQL010000181">
    <property type="protein sequence ID" value="KAH0536775.1"/>
    <property type="molecule type" value="Genomic_DNA"/>
</dbReference>
<name>A0A9P8L1Z4_9PEZI</name>
<reference evidence="2" key="1">
    <citation type="submission" date="2021-03" db="EMBL/GenBank/DDBJ databases">
        <title>Comparative genomics and phylogenomic investigation of the class Geoglossomycetes provide insights into ecological specialization and systematics.</title>
        <authorList>
            <person name="Melie T."/>
            <person name="Pirro S."/>
            <person name="Miller A.N."/>
            <person name="Quandt A."/>
        </authorList>
    </citation>
    <scope>NUCLEOTIDE SEQUENCE</scope>
    <source>
        <strain evidence="2">GBOQ0MN5Z8</strain>
    </source>
</reference>